<proteinExistence type="predicted"/>
<evidence type="ECO:0000313" key="2">
    <source>
        <dbReference type="EMBL" id="MDT0327008.1"/>
    </source>
</evidence>
<dbReference type="SUPFAM" id="SSF48452">
    <property type="entry name" value="TPR-like"/>
    <property type="match status" value="3"/>
</dbReference>
<dbReference type="PRINTS" id="PR00364">
    <property type="entry name" value="DISEASERSIST"/>
</dbReference>
<dbReference type="RefSeq" id="WP_311509798.1">
    <property type="nucleotide sequence ID" value="NZ_JAVREP010000001.1"/>
</dbReference>
<dbReference type="Gene3D" id="3.40.50.300">
    <property type="entry name" value="P-loop containing nucleotide triphosphate hydrolases"/>
    <property type="match status" value="1"/>
</dbReference>
<sequence length="807" mass="87441">MTATASGYGVAIGVAHGDIRVTHIHRTKQLSWPVVLGQVPPRAGHFQHRREEERLDRLADDRHAVVLAGMGGVGKTQLAAHHARGLWESGRVDLVVWVPASSRSRIVQTYAQAAHHLLDGAVPEEPGAAAVRFLSWLQTTDKRWLVVLDNLDDPFQVQGLWPPTTPVPHPDGKGFERREGAVAGRVVVTTRRTDLHLPGLERSSINVGLYTPEESLHYLRQALGGLPALQEELDELAEELGHLPLALTHATAFLHAREGRMGCTAYLARFRNHRRALDRNFPDQPLEDYPATVATTWKISIEYADTLIPQGLSSPLMRLIALLDPTGIPLAILTSEPVLEYLARGDDARHPPETDDVIDALELLHRLHLVTLTGTETSHVSEGDGVVVTVHRLVQRATREDPDLRPDRALVDVAADTLAGDWPDTVHATVHGQRLRSNTTVLASHAGDWLWEPEGHLVLFRLGSSLGGAGAVSEAIAYWRDMTRTAERNLGADHPNTLTTRNNLANWRGEGGDVAGAVAEFEAVLDAHVRVLGADHPDTLATRSNLASWRGEGGDVAGAVAEFEAVLDAHVRVLGADHPDTLITWNNLASWRGEGGDVTGAVAEFEAVLDAHVRVLGADHPNTLTMRNNLALWRGRSGDVAGAAAESEAVLDARSRVLGADHPDTLITWNNLASWRGEGGDVAGAVAEFETLLDARSRVLGADHPDTLITWNNLAFWRGEGGDVAGAVTEFEAVSRVQSRVLGADHPNTLTTRNNLAFCRGEAGDVAGAAAESEALIEDRSRVLGADHPDTLTTRNNLERFRAIDPR</sequence>
<keyword evidence="3" id="KW-1185">Reference proteome</keyword>
<dbReference type="Proteomes" id="UP001183390">
    <property type="component" value="Unassembled WGS sequence"/>
</dbReference>
<name>A0ABU2M2Y5_9ACTN</name>
<dbReference type="EMBL" id="JAVREP010000001">
    <property type="protein sequence ID" value="MDT0327008.1"/>
    <property type="molecule type" value="Genomic_DNA"/>
</dbReference>
<dbReference type="SUPFAM" id="SSF52540">
    <property type="entry name" value="P-loop containing nucleoside triphosphate hydrolases"/>
    <property type="match status" value="1"/>
</dbReference>
<dbReference type="PANTHER" id="PTHR46082:SF6">
    <property type="entry name" value="AAA+ ATPASE DOMAIN-CONTAINING PROTEIN-RELATED"/>
    <property type="match status" value="1"/>
</dbReference>
<dbReference type="InterPro" id="IPR027417">
    <property type="entry name" value="P-loop_NTPase"/>
</dbReference>
<dbReference type="InterPro" id="IPR053137">
    <property type="entry name" value="NLR-like"/>
</dbReference>
<evidence type="ECO:0000259" key="1">
    <source>
        <dbReference type="Pfam" id="PF00931"/>
    </source>
</evidence>
<dbReference type="InterPro" id="IPR002182">
    <property type="entry name" value="NB-ARC"/>
</dbReference>
<feature type="domain" description="NB-ARC" evidence="1">
    <location>
        <begin position="53"/>
        <end position="219"/>
    </location>
</feature>
<dbReference type="InterPro" id="IPR011990">
    <property type="entry name" value="TPR-like_helical_dom_sf"/>
</dbReference>
<dbReference type="Pfam" id="PF00931">
    <property type="entry name" value="NB-ARC"/>
    <property type="match status" value="1"/>
</dbReference>
<gene>
    <name evidence="2" type="ORF">RM479_01135</name>
</gene>
<dbReference type="Pfam" id="PF13374">
    <property type="entry name" value="TPR_10"/>
    <property type="match status" value="5"/>
</dbReference>
<protein>
    <submittedName>
        <fullName evidence="2">Tetratricopeptide repeat protein</fullName>
    </submittedName>
</protein>
<evidence type="ECO:0000313" key="3">
    <source>
        <dbReference type="Proteomes" id="UP001183390"/>
    </source>
</evidence>
<dbReference type="Pfam" id="PF13424">
    <property type="entry name" value="TPR_12"/>
    <property type="match status" value="1"/>
</dbReference>
<comment type="caution">
    <text evidence="2">The sequence shown here is derived from an EMBL/GenBank/DDBJ whole genome shotgun (WGS) entry which is preliminary data.</text>
</comment>
<dbReference type="PANTHER" id="PTHR46082">
    <property type="entry name" value="ATP/GTP-BINDING PROTEIN-RELATED"/>
    <property type="match status" value="1"/>
</dbReference>
<accession>A0ABU2M2Y5</accession>
<organism evidence="2 3">
    <name type="scientific">Nocardiopsis lambiniae</name>
    <dbReference type="NCBI Taxonomy" id="3075539"/>
    <lineage>
        <taxon>Bacteria</taxon>
        <taxon>Bacillati</taxon>
        <taxon>Actinomycetota</taxon>
        <taxon>Actinomycetes</taxon>
        <taxon>Streptosporangiales</taxon>
        <taxon>Nocardiopsidaceae</taxon>
        <taxon>Nocardiopsis</taxon>
    </lineage>
</organism>
<reference evidence="3" key="1">
    <citation type="submission" date="2023-07" db="EMBL/GenBank/DDBJ databases">
        <title>30 novel species of actinomycetes from the DSMZ collection.</title>
        <authorList>
            <person name="Nouioui I."/>
        </authorList>
    </citation>
    <scope>NUCLEOTIDE SEQUENCE [LARGE SCALE GENOMIC DNA]</scope>
    <source>
        <strain evidence="3">DSM 44743</strain>
    </source>
</reference>
<dbReference type="Gene3D" id="1.25.40.10">
    <property type="entry name" value="Tetratricopeptide repeat domain"/>
    <property type="match status" value="2"/>
</dbReference>